<accession>A0A3P7M246</accession>
<dbReference type="EMBL" id="UYYB01140118">
    <property type="protein sequence ID" value="VDM85412.1"/>
    <property type="molecule type" value="Genomic_DNA"/>
</dbReference>
<dbReference type="OrthoDB" id="2985014at2759"/>
<dbReference type="Gene3D" id="1.20.1250.20">
    <property type="entry name" value="MFS general substrate transporter like domains"/>
    <property type="match status" value="1"/>
</dbReference>
<dbReference type="InterPro" id="IPR036259">
    <property type="entry name" value="MFS_trans_sf"/>
</dbReference>
<evidence type="ECO:0008006" key="3">
    <source>
        <dbReference type="Google" id="ProtNLM"/>
    </source>
</evidence>
<protein>
    <recommendedName>
        <fullName evidence="3">Major facilitator superfamily (MFS) profile domain-containing protein</fullName>
    </recommendedName>
</protein>
<gene>
    <name evidence="1" type="ORF">SVUK_LOCUS20410</name>
</gene>
<dbReference type="Proteomes" id="UP000270094">
    <property type="component" value="Unassembled WGS sequence"/>
</dbReference>
<keyword evidence="2" id="KW-1185">Reference proteome</keyword>
<proteinExistence type="predicted"/>
<dbReference type="Pfam" id="PF07690">
    <property type="entry name" value="MFS_1"/>
    <property type="match status" value="1"/>
</dbReference>
<dbReference type="SUPFAM" id="SSF103473">
    <property type="entry name" value="MFS general substrate transporter"/>
    <property type="match status" value="1"/>
</dbReference>
<dbReference type="GO" id="GO:0022857">
    <property type="term" value="F:transmembrane transporter activity"/>
    <property type="evidence" value="ECO:0007669"/>
    <property type="project" value="InterPro"/>
</dbReference>
<organism evidence="1 2">
    <name type="scientific">Strongylus vulgaris</name>
    <name type="common">Blood worm</name>
    <dbReference type="NCBI Taxonomy" id="40348"/>
    <lineage>
        <taxon>Eukaryota</taxon>
        <taxon>Metazoa</taxon>
        <taxon>Ecdysozoa</taxon>
        <taxon>Nematoda</taxon>
        <taxon>Chromadorea</taxon>
        <taxon>Rhabditida</taxon>
        <taxon>Rhabditina</taxon>
        <taxon>Rhabditomorpha</taxon>
        <taxon>Strongyloidea</taxon>
        <taxon>Strongylidae</taxon>
        <taxon>Strongylus</taxon>
    </lineage>
</organism>
<sequence length="79" mass="8762">MWADRLNGKWMVFVALLLCCVGNLVLPLFAAESFWFAVAARIAVGASDACLMPACNSLITSVESGNRNQLENNYRFVYK</sequence>
<evidence type="ECO:0000313" key="1">
    <source>
        <dbReference type="EMBL" id="VDM85412.1"/>
    </source>
</evidence>
<dbReference type="InterPro" id="IPR011701">
    <property type="entry name" value="MFS"/>
</dbReference>
<dbReference type="AlphaFoldDB" id="A0A3P7M246"/>
<evidence type="ECO:0000313" key="2">
    <source>
        <dbReference type="Proteomes" id="UP000270094"/>
    </source>
</evidence>
<name>A0A3P7M246_STRVU</name>
<reference evidence="1 2" key="1">
    <citation type="submission" date="2018-11" db="EMBL/GenBank/DDBJ databases">
        <authorList>
            <consortium name="Pathogen Informatics"/>
        </authorList>
    </citation>
    <scope>NUCLEOTIDE SEQUENCE [LARGE SCALE GENOMIC DNA]</scope>
</reference>